<dbReference type="PANTHER" id="PTHR33371">
    <property type="entry name" value="INTERMEMBRANE PHOSPHOLIPID TRANSPORT SYSTEM BINDING PROTEIN MLAD-RELATED"/>
    <property type="match status" value="1"/>
</dbReference>
<sequence>MSDEQLSPRSRIAYALAGLAAIALAVAAVAVTASPDEGRVRRYRAVFARAGQGLDPGRSDVKVRGIAVGTVEAVRLRPDGRAAVALRVDDAIAVPATTRVLVEPVSVFGPKDLVLELGAGPALPDGGEIVRTADPREPADAARPAYDLARAIAPEDVAALLRALAGGLRGQGPALRRTVEDGARLVDAVHARRDEIERLILDLTGVSRTLGDRGGVLAGAAEDFDLLAPSLHDRPDHVSRLLDAAGELADRTSGTLVRHGDDLGRVIDGGAAAAAAVAPRARHLGMLLSALNRLFLGLGGIIRVPGPEGTLLAAGTGTLPLDLCAVFIDLC</sequence>
<dbReference type="EMBL" id="JBHTGP010000004">
    <property type="protein sequence ID" value="MFD0684756.1"/>
    <property type="molecule type" value="Genomic_DNA"/>
</dbReference>
<organism evidence="4 5">
    <name type="scientific">Actinomadura fibrosa</name>
    <dbReference type="NCBI Taxonomy" id="111802"/>
    <lineage>
        <taxon>Bacteria</taxon>
        <taxon>Bacillati</taxon>
        <taxon>Actinomycetota</taxon>
        <taxon>Actinomycetes</taxon>
        <taxon>Streptosporangiales</taxon>
        <taxon>Thermomonosporaceae</taxon>
        <taxon>Actinomadura</taxon>
    </lineage>
</organism>
<keyword evidence="5" id="KW-1185">Reference proteome</keyword>
<dbReference type="InterPro" id="IPR024516">
    <property type="entry name" value="Mce_C"/>
</dbReference>
<dbReference type="Pfam" id="PF02470">
    <property type="entry name" value="MlaD"/>
    <property type="match status" value="1"/>
</dbReference>
<dbReference type="Pfam" id="PF11887">
    <property type="entry name" value="Mce4_CUP1"/>
    <property type="match status" value="1"/>
</dbReference>
<proteinExistence type="predicted"/>
<dbReference type="RefSeq" id="WP_131759735.1">
    <property type="nucleotide sequence ID" value="NZ_CAACUY010000088.1"/>
</dbReference>
<evidence type="ECO:0000256" key="1">
    <source>
        <dbReference type="SAM" id="Phobius"/>
    </source>
</evidence>
<name>A0ABW2XE68_9ACTN</name>
<dbReference type="Proteomes" id="UP001597063">
    <property type="component" value="Unassembled WGS sequence"/>
</dbReference>
<reference evidence="5" key="1">
    <citation type="journal article" date="2019" name="Int. J. Syst. Evol. Microbiol.">
        <title>The Global Catalogue of Microorganisms (GCM) 10K type strain sequencing project: providing services to taxonomists for standard genome sequencing and annotation.</title>
        <authorList>
            <consortium name="The Broad Institute Genomics Platform"/>
            <consortium name="The Broad Institute Genome Sequencing Center for Infectious Disease"/>
            <person name="Wu L."/>
            <person name="Ma J."/>
        </authorList>
    </citation>
    <scope>NUCLEOTIDE SEQUENCE [LARGE SCALE GENOMIC DNA]</scope>
    <source>
        <strain evidence="5">JCM 9371</strain>
    </source>
</reference>
<protein>
    <submittedName>
        <fullName evidence="4">MCE family protein</fullName>
    </submittedName>
</protein>
<evidence type="ECO:0000313" key="5">
    <source>
        <dbReference type="Proteomes" id="UP001597063"/>
    </source>
</evidence>
<feature type="transmembrane region" description="Helical" evidence="1">
    <location>
        <begin position="12"/>
        <end position="34"/>
    </location>
</feature>
<accession>A0ABW2XE68</accession>
<dbReference type="InterPro" id="IPR052336">
    <property type="entry name" value="MlaD_Phospholipid_Transporter"/>
</dbReference>
<evidence type="ECO:0000259" key="2">
    <source>
        <dbReference type="Pfam" id="PF02470"/>
    </source>
</evidence>
<keyword evidence="1" id="KW-1133">Transmembrane helix</keyword>
<feature type="domain" description="Mammalian cell entry C-terminal" evidence="3">
    <location>
        <begin position="146"/>
        <end position="294"/>
    </location>
</feature>
<feature type="domain" description="Mce/MlaD" evidence="2">
    <location>
        <begin position="41"/>
        <end position="109"/>
    </location>
</feature>
<keyword evidence="1" id="KW-0472">Membrane</keyword>
<keyword evidence="1" id="KW-0812">Transmembrane</keyword>
<dbReference type="PANTHER" id="PTHR33371:SF4">
    <property type="entry name" value="INTERMEMBRANE PHOSPHOLIPID TRANSPORT SYSTEM BINDING PROTEIN MLAD"/>
    <property type="match status" value="1"/>
</dbReference>
<gene>
    <name evidence="4" type="ORF">ACFQZM_09630</name>
</gene>
<evidence type="ECO:0000313" key="4">
    <source>
        <dbReference type="EMBL" id="MFD0684756.1"/>
    </source>
</evidence>
<dbReference type="InterPro" id="IPR003399">
    <property type="entry name" value="Mce/MlaD"/>
</dbReference>
<evidence type="ECO:0000259" key="3">
    <source>
        <dbReference type="Pfam" id="PF11887"/>
    </source>
</evidence>
<comment type="caution">
    <text evidence="4">The sequence shown here is derived from an EMBL/GenBank/DDBJ whole genome shotgun (WGS) entry which is preliminary data.</text>
</comment>